<dbReference type="PANTHER" id="PTHR30290:SF64">
    <property type="entry name" value="ABC TRANSPORTER PERIPLASMIC BINDING PROTEIN"/>
    <property type="match status" value="1"/>
</dbReference>
<accession>R7U9T6</accession>
<dbReference type="PANTHER" id="PTHR30290">
    <property type="entry name" value="PERIPLASMIC BINDING COMPONENT OF ABC TRANSPORTER"/>
    <property type="match status" value="1"/>
</dbReference>
<dbReference type="InterPro" id="IPR039424">
    <property type="entry name" value="SBP_5"/>
</dbReference>
<dbReference type="Pfam" id="PF00496">
    <property type="entry name" value="SBP_bac_5"/>
    <property type="match status" value="1"/>
</dbReference>
<dbReference type="HOGENOM" id="CLU_057079_0_0_1"/>
<dbReference type="AlphaFoldDB" id="R7U9T6"/>
<dbReference type="CDD" id="cd08497">
    <property type="entry name" value="MbnE-like"/>
    <property type="match status" value="1"/>
</dbReference>
<evidence type="ECO:0000259" key="3">
    <source>
        <dbReference type="Pfam" id="PF00496"/>
    </source>
</evidence>
<feature type="non-terminal residue" evidence="4">
    <location>
        <position position="384"/>
    </location>
</feature>
<feature type="domain" description="Solute-binding protein family 5" evidence="3">
    <location>
        <begin position="103"/>
        <end position="368"/>
    </location>
</feature>
<dbReference type="GO" id="GO:1904680">
    <property type="term" value="F:peptide transmembrane transporter activity"/>
    <property type="evidence" value="ECO:0007669"/>
    <property type="project" value="TreeGrafter"/>
</dbReference>
<dbReference type="EMBL" id="KB305866">
    <property type="protein sequence ID" value="ELU00573.1"/>
    <property type="molecule type" value="Genomic_DNA"/>
</dbReference>
<feature type="chain" id="PRO_5008787804" description="Solute-binding protein family 5 domain-containing protein" evidence="2">
    <location>
        <begin position="22"/>
        <end position="384"/>
    </location>
</feature>
<sequence length="384" mass="44092">LLLRALLNGITLFAISASTMAETIKLQHAISLYGQPKYSENFQFFDYVNPRAPKGGELKQGVIGHFDSLTPYIDRGTAAAGSHLMYDTLLARSWDEPLTKYGLIAEKIELDPKNEWVAFYINPLAKFHDGQPVTAGDVKFSFDLLREKGSTFYKHFYQDIEKVEVTSNNRVLFIFRHSHNKELPLILGQMPILPKHYWEKRDFSSPGMEIPVSSGPYKPIRIEPGRSITFARVGNYWGKDLPVNRGRHNFDSIQYEYYRNSNVLLEALQKGEYDLKTVSDPRVWHDQLRDVSLNNNQLIRSSLTNQNPQTLTITYNSRRPLLSDPKVREALGYAIEFEWINKHLFHGMYKRAESVFAGTELGASGHPSNHETELLLKWQDEIPT</sequence>
<feature type="non-terminal residue" evidence="4">
    <location>
        <position position="1"/>
    </location>
</feature>
<gene>
    <name evidence="4" type="ORF">CAPTEDRAFT_45210</name>
</gene>
<keyword evidence="1 2" id="KW-0732">Signal</keyword>
<dbReference type="SUPFAM" id="SSF53850">
    <property type="entry name" value="Periplasmic binding protein-like II"/>
    <property type="match status" value="1"/>
</dbReference>
<evidence type="ECO:0000313" key="4">
    <source>
        <dbReference type="EMBL" id="ELU00573.1"/>
    </source>
</evidence>
<dbReference type="InterPro" id="IPR000914">
    <property type="entry name" value="SBP_5_dom"/>
</dbReference>
<dbReference type="GO" id="GO:0042884">
    <property type="term" value="P:microcin transport"/>
    <property type="evidence" value="ECO:0007669"/>
    <property type="project" value="TreeGrafter"/>
</dbReference>
<dbReference type="OMA" id="LQMIVRI"/>
<dbReference type="GO" id="GO:0015833">
    <property type="term" value="P:peptide transport"/>
    <property type="evidence" value="ECO:0007669"/>
    <property type="project" value="TreeGrafter"/>
</dbReference>
<dbReference type="Gene3D" id="3.40.190.10">
    <property type="entry name" value="Periplasmic binding protein-like II"/>
    <property type="match status" value="1"/>
</dbReference>
<evidence type="ECO:0000256" key="2">
    <source>
        <dbReference type="SAM" id="SignalP"/>
    </source>
</evidence>
<protein>
    <recommendedName>
        <fullName evidence="3">Solute-binding protein family 5 domain-containing protein</fullName>
    </recommendedName>
</protein>
<name>R7U9T6_CAPTE</name>
<evidence type="ECO:0000256" key="1">
    <source>
        <dbReference type="ARBA" id="ARBA00022729"/>
    </source>
</evidence>
<dbReference type="OrthoDB" id="10062171at2759"/>
<reference evidence="4" key="1">
    <citation type="journal article" date="2013" name="Nature">
        <title>Insights into bilaterian evolution from three spiralian genomes.</title>
        <authorList>
            <person name="Simakov O."/>
            <person name="Marletaz F."/>
            <person name="Cho S.J."/>
            <person name="Edsinger-Gonzales E."/>
            <person name="Havlak P."/>
            <person name="Hellsten U."/>
            <person name="Kuo D.H."/>
            <person name="Larsson T."/>
            <person name="Lv J."/>
            <person name="Arendt D."/>
            <person name="Savage R."/>
            <person name="Osoegawa K."/>
            <person name="de Jong P."/>
            <person name="Grimwood J."/>
            <person name="Chapman J.A."/>
            <person name="Shapiro H."/>
            <person name="Aerts A."/>
            <person name="Otillar R.P."/>
            <person name="Terry A.Y."/>
            <person name="Boore J.L."/>
            <person name="Grigoriev I.V."/>
            <person name="Lindberg D.R."/>
            <person name="Seaver E.C."/>
            <person name="Weisblat D.A."/>
            <person name="Putnam N.H."/>
            <person name="Rokhsar D.S."/>
        </authorList>
    </citation>
    <scope>NUCLEOTIDE SEQUENCE</scope>
    <source>
        <strain evidence="4">I ESC-2004</strain>
    </source>
</reference>
<feature type="signal peptide" evidence="2">
    <location>
        <begin position="1"/>
        <end position="21"/>
    </location>
</feature>
<organism evidence="4">
    <name type="scientific">Capitella teleta</name>
    <name type="common">Polychaete worm</name>
    <dbReference type="NCBI Taxonomy" id="283909"/>
    <lineage>
        <taxon>Eukaryota</taxon>
        <taxon>Metazoa</taxon>
        <taxon>Spiralia</taxon>
        <taxon>Lophotrochozoa</taxon>
        <taxon>Annelida</taxon>
        <taxon>Polychaeta</taxon>
        <taxon>Sedentaria</taxon>
        <taxon>Scolecida</taxon>
        <taxon>Capitellidae</taxon>
        <taxon>Capitella</taxon>
    </lineage>
</organism>
<proteinExistence type="predicted"/>